<feature type="compositionally biased region" description="Low complexity" evidence="2">
    <location>
        <begin position="237"/>
        <end position="252"/>
    </location>
</feature>
<feature type="coiled-coil region" evidence="1">
    <location>
        <begin position="72"/>
        <end position="110"/>
    </location>
</feature>
<sequence length="325" mass="35164">MSSVSATVATMTPIVESTVVDKVKNPSYAKFMQFGFWLSTQIPDDTLRDSLVKTLKLHDSVEDQILFYKSFLDNTKDVAKSLRANVAETKKLAKAQAKAEAKAIARAEAKAAKAASKPPRAPRAKKNKNIADAPTDLISQLVSLANSEDPLPANTHIPSVVETIPVVQPLSVEPNNTTTNTNTKTKTKTKKTSNKKIADSTLTNTNTPSVVETTTTSVDTKKTQEKKTKKTKNAVEPTSTTTVTHSTPSTPSEKPKRTYNKKSKNDSPPTTLVTAHVADSNTNPAAATDAADDDELDVEIVTIDGVKFLKDSDNNLYDFLTHLPI</sequence>
<reference evidence="3" key="1">
    <citation type="journal article" date="2020" name="Nature">
        <title>Giant virus diversity and host interactions through global metagenomics.</title>
        <authorList>
            <person name="Schulz F."/>
            <person name="Roux S."/>
            <person name="Paez-Espino D."/>
            <person name="Jungbluth S."/>
            <person name="Walsh D.A."/>
            <person name="Denef V.J."/>
            <person name="McMahon K.D."/>
            <person name="Konstantinidis K.T."/>
            <person name="Eloe-Fadrosh E.A."/>
            <person name="Kyrpides N.C."/>
            <person name="Woyke T."/>
        </authorList>
    </citation>
    <scope>NUCLEOTIDE SEQUENCE</scope>
    <source>
        <strain evidence="3">GVMAG-M-3300023174-49</strain>
    </source>
</reference>
<accession>A0A6C0DQV4</accession>
<feature type="compositionally biased region" description="Low complexity" evidence="2">
    <location>
        <begin position="203"/>
        <end position="218"/>
    </location>
</feature>
<keyword evidence="1" id="KW-0175">Coiled coil</keyword>
<feature type="region of interest" description="Disordered" evidence="2">
    <location>
        <begin position="171"/>
        <end position="271"/>
    </location>
</feature>
<dbReference type="EMBL" id="MN739661">
    <property type="protein sequence ID" value="QHT19007.1"/>
    <property type="molecule type" value="Genomic_DNA"/>
</dbReference>
<name>A0A6C0DQV4_9ZZZZ</name>
<evidence type="ECO:0000313" key="3">
    <source>
        <dbReference type="EMBL" id="QHT19007.1"/>
    </source>
</evidence>
<evidence type="ECO:0000256" key="1">
    <source>
        <dbReference type="SAM" id="Coils"/>
    </source>
</evidence>
<feature type="compositionally biased region" description="Basic residues" evidence="2">
    <location>
        <begin position="185"/>
        <end position="194"/>
    </location>
</feature>
<dbReference type="AlphaFoldDB" id="A0A6C0DQV4"/>
<proteinExistence type="predicted"/>
<evidence type="ECO:0000256" key="2">
    <source>
        <dbReference type="SAM" id="MobiDB-lite"/>
    </source>
</evidence>
<feature type="compositionally biased region" description="Low complexity" evidence="2">
    <location>
        <begin position="175"/>
        <end position="184"/>
    </location>
</feature>
<protein>
    <submittedName>
        <fullName evidence="3">Uncharacterized protein</fullName>
    </submittedName>
</protein>
<organism evidence="3">
    <name type="scientific">viral metagenome</name>
    <dbReference type="NCBI Taxonomy" id="1070528"/>
    <lineage>
        <taxon>unclassified sequences</taxon>
        <taxon>metagenomes</taxon>
        <taxon>organismal metagenomes</taxon>
    </lineage>
</organism>